<dbReference type="RefSeq" id="WP_230498605.1">
    <property type="nucleotide sequence ID" value="NZ_CAKJTG010000033.1"/>
</dbReference>
<comment type="caution">
    <text evidence="3">The sequence shown here is derived from an EMBL/GenBank/DDBJ whole genome shotgun (WGS) entry which is preliminary data.</text>
</comment>
<keyword evidence="1" id="KW-0812">Transmembrane</keyword>
<keyword evidence="1" id="KW-0472">Membrane</keyword>
<dbReference type="EMBL" id="CAKJTG010000033">
    <property type="protein sequence ID" value="CAG9610325.1"/>
    <property type="molecule type" value="Genomic_DNA"/>
</dbReference>
<gene>
    <name evidence="3" type="ORF">NEOCIP111885_04099</name>
</gene>
<name>A0A9C7GDZ5_9BACI</name>
<accession>A0A9C7GDZ5</accession>
<evidence type="ECO:0000313" key="4">
    <source>
        <dbReference type="Proteomes" id="UP000789845"/>
    </source>
</evidence>
<sequence length="150" mass="17042">MDIKFDRIAATMFLVVGVLFIIGSTHLSSSSYGSKVGPNIFPLFLGSILALLSIRLFYESFQSKRQEGSKEKLQYKPFLIIFAATLLYILTLETFGYIITTFVFLFVCFQTMERTKILTSLIVSACFSVAVYYLYVNVLKGTLPSWPIWL</sequence>
<keyword evidence="1" id="KW-1133">Transmembrane helix</keyword>
<organism evidence="3 4">
    <name type="scientific">Pseudoneobacillus rhizosphaerae</name>
    <dbReference type="NCBI Taxonomy" id="2880968"/>
    <lineage>
        <taxon>Bacteria</taxon>
        <taxon>Bacillati</taxon>
        <taxon>Bacillota</taxon>
        <taxon>Bacilli</taxon>
        <taxon>Bacillales</taxon>
        <taxon>Bacillaceae</taxon>
        <taxon>Pseudoneobacillus</taxon>
    </lineage>
</organism>
<dbReference type="InterPro" id="IPR009936">
    <property type="entry name" value="DUF1468"/>
</dbReference>
<feature type="domain" description="DUF1468" evidence="2">
    <location>
        <begin position="8"/>
        <end position="144"/>
    </location>
</feature>
<feature type="transmembrane region" description="Helical" evidence="1">
    <location>
        <begin position="40"/>
        <end position="58"/>
    </location>
</feature>
<evidence type="ECO:0000259" key="2">
    <source>
        <dbReference type="Pfam" id="PF07331"/>
    </source>
</evidence>
<dbReference type="AlphaFoldDB" id="A0A9C7GDZ5"/>
<evidence type="ECO:0000256" key="1">
    <source>
        <dbReference type="SAM" id="Phobius"/>
    </source>
</evidence>
<keyword evidence="4" id="KW-1185">Reference proteome</keyword>
<feature type="transmembrane region" description="Helical" evidence="1">
    <location>
        <begin position="117"/>
        <end position="136"/>
    </location>
</feature>
<dbReference type="Pfam" id="PF07331">
    <property type="entry name" value="TctB"/>
    <property type="match status" value="1"/>
</dbReference>
<dbReference type="Proteomes" id="UP000789845">
    <property type="component" value="Unassembled WGS sequence"/>
</dbReference>
<evidence type="ECO:0000313" key="3">
    <source>
        <dbReference type="EMBL" id="CAG9610325.1"/>
    </source>
</evidence>
<proteinExistence type="predicted"/>
<feature type="transmembrane region" description="Helical" evidence="1">
    <location>
        <begin position="78"/>
        <end position="105"/>
    </location>
</feature>
<reference evidence="3" key="1">
    <citation type="submission" date="2021-10" db="EMBL/GenBank/DDBJ databases">
        <authorList>
            <person name="Criscuolo A."/>
        </authorList>
    </citation>
    <scope>NUCLEOTIDE SEQUENCE</scope>
    <source>
        <strain evidence="3">CIP111885</strain>
    </source>
</reference>
<feature type="transmembrane region" description="Helical" evidence="1">
    <location>
        <begin position="7"/>
        <end position="28"/>
    </location>
</feature>
<protein>
    <recommendedName>
        <fullName evidence="2">DUF1468 domain-containing protein</fullName>
    </recommendedName>
</protein>